<keyword evidence="3" id="KW-0285">Flavoprotein</keyword>
<evidence type="ECO:0000313" key="10">
    <source>
        <dbReference type="Proteomes" id="UP000824262"/>
    </source>
</evidence>
<keyword evidence="5" id="KW-0249">Electron transport</keyword>
<organism evidence="9 10">
    <name type="scientific">Candidatus Scatomorpha intestinavium</name>
    <dbReference type="NCBI Taxonomy" id="2840922"/>
    <lineage>
        <taxon>Bacteria</taxon>
        <taxon>Bacillati</taxon>
        <taxon>Bacillota</taxon>
        <taxon>Clostridia</taxon>
        <taxon>Eubacteriales</taxon>
        <taxon>Candidatus Scatomorpha</taxon>
    </lineage>
</organism>
<dbReference type="Pfam" id="PF04205">
    <property type="entry name" value="FMN_bind"/>
    <property type="match status" value="3"/>
</dbReference>
<keyword evidence="1" id="KW-0813">Transport</keyword>
<evidence type="ECO:0000256" key="6">
    <source>
        <dbReference type="SAM" id="MobiDB-lite"/>
    </source>
</evidence>
<keyword evidence="2" id="KW-0597">Phosphoprotein</keyword>
<feature type="domain" description="FMN-binding" evidence="8">
    <location>
        <begin position="83"/>
        <end position="165"/>
    </location>
</feature>
<dbReference type="Gene3D" id="3.90.1010.20">
    <property type="match status" value="2"/>
</dbReference>
<feature type="domain" description="FMN-binding" evidence="8">
    <location>
        <begin position="270"/>
        <end position="344"/>
    </location>
</feature>
<gene>
    <name evidence="9" type="ORF">IAB77_03665</name>
</gene>
<feature type="chain" id="PRO_5038669131" evidence="7">
    <location>
        <begin position="29"/>
        <end position="553"/>
    </location>
</feature>
<dbReference type="Proteomes" id="UP000824262">
    <property type="component" value="Unassembled WGS sequence"/>
</dbReference>
<evidence type="ECO:0000259" key="8">
    <source>
        <dbReference type="SMART" id="SM00900"/>
    </source>
</evidence>
<dbReference type="SMART" id="SM00900">
    <property type="entry name" value="FMN_bind"/>
    <property type="match status" value="3"/>
</dbReference>
<feature type="non-terminal residue" evidence="9">
    <location>
        <position position="553"/>
    </location>
</feature>
<accession>A0A9D1CS07</accession>
<dbReference type="GO" id="GO:0010181">
    <property type="term" value="F:FMN binding"/>
    <property type="evidence" value="ECO:0007669"/>
    <property type="project" value="InterPro"/>
</dbReference>
<dbReference type="PANTHER" id="PTHR36118">
    <property type="entry name" value="ION-TRANSLOCATING OXIDOREDUCTASE COMPLEX SUBUNIT G"/>
    <property type="match status" value="1"/>
</dbReference>
<reference evidence="9" key="1">
    <citation type="submission" date="2020-10" db="EMBL/GenBank/DDBJ databases">
        <authorList>
            <person name="Gilroy R."/>
        </authorList>
    </citation>
    <scope>NUCLEOTIDE SEQUENCE</scope>
    <source>
        <strain evidence="9">ChiBcolR7-354</strain>
    </source>
</reference>
<dbReference type="GO" id="GO:0022900">
    <property type="term" value="P:electron transport chain"/>
    <property type="evidence" value="ECO:0007669"/>
    <property type="project" value="InterPro"/>
</dbReference>
<evidence type="ECO:0000256" key="1">
    <source>
        <dbReference type="ARBA" id="ARBA00022448"/>
    </source>
</evidence>
<dbReference type="GO" id="GO:0005886">
    <property type="term" value="C:plasma membrane"/>
    <property type="evidence" value="ECO:0007669"/>
    <property type="project" value="InterPro"/>
</dbReference>
<dbReference type="PANTHER" id="PTHR36118:SF1">
    <property type="entry name" value="ION-TRANSLOCATING OXIDOREDUCTASE COMPLEX SUBUNIT G"/>
    <property type="match status" value="1"/>
</dbReference>
<name>A0A9D1CS07_9FIRM</name>
<keyword evidence="7" id="KW-0732">Signal</keyword>
<proteinExistence type="predicted"/>
<reference evidence="9" key="2">
    <citation type="journal article" date="2021" name="PeerJ">
        <title>Extensive microbial diversity within the chicken gut microbiome revealed by metagenomics and culture.</title>
        <authorList>
            <person name="Gilroy R."/>
            <person name="Ravi A."/>
            <person name="Getino M."/>
            <person name="Pursley I."/>
            <person name="Horton D.L."/>
            <person name="Alikhan N.F."/>
            <person name="Baker D."/>
            <person name="Gharbi K."/>
            <person name="Hall N."/>
            <person name="Watson M."/>
            <person name="Adriaenssens E.M."/>
            <person name="Foster-Nyarko E."/>
            <person name="Jarju S."/>
            <person name="Secka A."/>
            <person name="Antonio M."/>
            <person name="Oren A."/>
            <person name="Chaudhuri R.R."/>
            <person name="La Ragione R."/>
            <person name="Hildebrand F."/>
            <person name="Pallen M.J."/>
        </authorList>
    </citation>
    <scope>NUCLEOTIDE SEQUENCE</scope>
    <source>
        <strain evidence="9">ChiBcolR7-354</strain>
    </source>
</reference>
<evidence type="ECO:0000256" key="3">
    <source>
        <dbReference type="ARBA" id="ARBA00022630"/>
    </source>
</evidence>
<feature type="signal peptide" evidence="7">
    <location>
        <begin position="1"/>
        <end position="28"/>
    </location>
</feature>
<evidence type="ECO:0000256" key="7">
    <source>
        <dbReference type="SAM" id="SignalP"/>
    </source>
</evidence>
<dbReference type="AlphaFoldDB" id="A0A9D1CS07"/>
<dbReference type="InterPro" id="IPR010209">
    <property type="entry name" value="Ion_transpt_RnfG/RsxG"/>
</dbReference>
<feature type="region of interest" description="Disordered" evidence="6">
    <location>
        <begin position="517"/>
        <end position="540"/>
    </location>
</feature>
<evidence type="ECO:0000256" key="5">
    <source>
        <dbReference type="ARBA" id="ARBA00022982"/>
    </source>
</evidence>
<protein>
    <submittedName>
        <fullName evidence="9">FMN-binding protein</fullName>
    </submittedName>
</protein>
<dbReference type="GO" id="GO:0009055">
    <property type="term" value="F:electron transfer activity"/>
    <property type="evidence" value="ECO:0007669"/>
    <property type="project" value="InterPro"/>
</dbReference>
<dbReference type="InterPro" id="IPR007329">
    <property type="entry name" value="FMN-bd"/>
</dbReference>
<keyword evidence="4" id="KW-0288">FMN</keyword>
<dbReference type="EMBL" id="DVGA01000037">
    <property type="protein sequence ID" value="HIQ78337.1"/>
    <property type="molecule type" value="Genomic_DNA"/>
</dbReference>
<comment type="caution">
    <text evidence="9">The sequence shown here is derived from an EMBL/GenBank/DDBJ whole genome shotgun (WGS) entry which is preliminary data.</text>
</comment>
<evidence type="ECO:0000256" key="2">
    <source>
        <dbReference type="ARBA" id="ARBA00022553"/>
    </source>
</evidence>
<sequence>MNSKKLLIPVAVILVAALIIFGANAALAGTAEANEQAKFDEILGYMLPGGGEYVEEEYTGSNSSITGVYRGDDGVVVEMLVGGFANDIHMLVGVRNDGTVTGVSILDSHETYGLGQEAKSDWDFLIATLNSQGDLAVNNNIDSITGATITSSAVVSAINAASDFVLESSAGSGPLTGTADGFGGPITVEVTMDGDDITSVVVTSNSETPSIAAGALEQIPAAIVEADSADVDIVSGATYTSNGIINAVKNALESAGSQGSGGALTGTADGFMGPITVEVTMDGDTITAVTVVSNSETPEIAGNALEQIPAAIVEANSPDVDIVAGATYTSNGIINAVKNAISGSSSESAPAEEDSQEAEPEAVETAEAYQGFGLSNTVRMGPGEDDTGTPVYSINQVFANVVFDGDGRILDIYVDQLEYSTPNYDGAEMPHFSGWPGQGGYNYDSDHDAVVDSTTPDTEEQFTEEVEGWVTKRDRGDTYVMGTGTWSEQMDAFQELFIGMTVDEVEDWFATYCSDANGRPLQESSSGEGDAEKYAALSDEDKAMLADVTTSAT</sequence>
<feature type="domain" description="FMN-binding" evidence="8">
    <location>
        <begin position="181"/>
        <end position="255"/>
    </location>
</feature>
<evidence type="ECO:0000256" key="4">
    <source>
        <dbReference type="ARBA" id="ARBA00022643"/>
    </source>
</evidence>
<evidence type="ECO:0000313" key="9">
    <source>
        <dbReference type="EMBL" id="HIQ78337.1"/>
    </source>
</evidence>